<evidence type="ECO:0000256" key="3">
    <source>
        <dbReference type="ARBA" id="ARBA00022741"/>
    </source>
</evidence>
<feature type="transmembrane region" description="Helical" evidence="7">
    <location>
        <begin position="60"/>
        <end position="83"/>
    </location>
</feature>
<feature type="domain" description="ABC transporter" evidence="8">
    <location>
        <begin position="335"/>
        <end position="570"/>
    </location>
</feature>
<evidence type="ECO:0000256" key="6">
    <source>
        <dbReference type="ARBA" id="ARBA00023136"/>
    </source>
</evidence>
<feature type="transmembrane region" description="Helical" evidence="7">
    <location>
        <begin position="159"/>
        <end position="177"/>
    </location>
</feature>
<dbReference type="AlphaFoldDB" id="A0A9J7AYF3"/>
<dbReference type="RefSeq" id="WP_257770708.1">
    <property type="nucleotide sequence ID" value="NZ_CP102480.1"/>
</dbReference>
<dbReference type="GO" id="GO:0005886">
    <property type="term" value="C:plasma membrane"/>
    <property type="evidence" value="ECO:0007669"/>
    <property type="project" value="UniProtKB-SubCell"/>
</dbReference>
<name>A0A9J7AYF3_9PROT</name>
<evidence type="ECO:0000259" key="8">
    <source>
        <dbReference type="PROSITE" id="PS50893"/>
    </source>
</evidence>
<dbReference type="Pfam" id="PF00664">
    <property type="entry name" value="ABC_membrane"/>
    <property type="match status" value="1"/>
</dbReference>
<dbReference type="SMART" id="SM00382">
    <property type="entry name" value="AAA"/>
    <property type="match status" value="1"/>
</dbReference>
<dbReference type="PANTHER" id="PTHR43394">
    <property type="entry name" value="ATP-DEPENDENT PERMEASE MDL1, MITOCHONDRIAL"/>
    <property type="match status" value="1"/>
</dbReference>
<keyword evidence="3" id="KW-0547">Nucleotide-binding</keyword>
<dbReference type="GO" id="GO:0005524">
    <property type="term" value="F:ATP binding"/>
    <property type="evidence" value="ECO:0007669"/>
    <property type="project" value="UniProtKB-KW"/>
</dbReference>
<feature type="transmembrane region" description="Helical" evidence="7">
    <location>
        <begin position="250"/>
        <end position="268"/>
    </location>
</feature>
<sequence>MNSTAPDAGSYDPAARLLLAKCAPGLALGLALSFAISLTMFIPPLYMLKLFSDVTTSGSIATVTGLSILALGAVLLFCVLDYLRHCTYHRLAAWFALRLGEQMLEPIAARALDRSETATGLIGDVNLVRDFVSGGALTAGLELVWTPMFFFALFLLHPYFGWLGLASGAGLLTLAIVNELLTRRAAAETTARAGAAYREIGSALNFPETLEAMGMLRRLGGRWRKLNLAMITANIRCAHRHSISMSAAKGLRMSLQIAVFGGGMLLVIDQSASVGTLIAASIILVRALAPLEQLLDRWRLWGAAGGAMRRLSKALDMPPRIVRGTMTLPRPCRSLDLKRVVFVPPGSRQPVIRGVSLHLEFGSFVCIAGAAAAGKTTLLKLIAGMWVPSAGALTLDGHDTHSWNRENFGRHVGYLPQSLQLFGPSVRAAITRLSEDTSDQVIEAARRAGIHDAIGRLPKGYDTDLDTALPLLSDGQRQQLAIARAFYGSPALLLLDEPDASLDQAAAQALAASLRAFARQGHLVLVSSHRTDMLRAADTVVLLDQGSVLKIASPRPVSQQRELPLQAIPEMAPTPETVEA</sequence>
<dbReference type="InterPro" id="IPR011527">
    <property type="entry name" value="ABC1_TM_dom"/>
</dbReference>
<feature type="transmembrane region" description="Helical" evidence="7">
    <location>
        <begin position="26"/>
        <end position="48"/>
    </location>
</feature>
<evidence type="ECO:0000256" key="7">
    <source>
        <dbReference type="SAM" id="Phobius"/>
    </source>
</evidence>
<keyword evidence="2 7" id="KW-0812">Transmembrane</keyword>
<dbReference type="PANTHER" id="PTHR43394:SF1">
    <property type="entry name" value="ATP-BINDING CASSETTE SUB-FAMILY B MEMBER 10, MITOCHONDRIAL"/>
    <property type="match status" value="1"/>
</dbReference>
<dbReference type="EMBL" id="CP102480">
    <property type="protein sequence ID" value="UUX51300.1"/>
    <property type="molecule type" value="Genomic_DNA"/>
</dbReference>
<keyword evidence="4 10" id="KW-0067">ATP-binding</keyword>
<dbReference type="Pfam" id="PF00005">
    <property type="entry name" value="ABC_tran"/>
    <property type="match status" value="1"/>
</dbReference>
<proteinExistence type="predicted"/>
<keyword evidence="5 7" id="KW-1133">Transmembrane helix</keyword>
<dbReference type="Gene3D" id="3.40.50.300">
    <property type="entry name" value="P-loop containing nucleotide triphosphate hydrolases"/>
    <property type="match status" value="1"/>
</dbReference>
<dbReference type="GO" id="GO:0015421">
    <property type="term" value="F:ABC-type oligopeptide transporter activity"/>
    <property type="evidence" value="ECO:0007669"/>
    <property type="project" value="TreeGrafter"/>
</dbReference>
<dbReference type="Proteomes" id="UP001060336">
    <property type="component" value="Chromosome"/>
</dbReference>
<evidence type="ECO:0000256" key="4">
    <source>
        <dbReference type="ARBA" id="ARBA00022840"/>
    </source>
</evidence>
<reference evidence="10" key="1">
    <citation type="submission" date="2022-08" db="EMBL/GenBank/DDBJ databases">
        <title>Nisaea acidiphila sp. nov., isolated from a marine algal debris and emended description of the genus Nisaea Urios et al. 2008.</title>
        <authorList>
            <person name="Kwon K."/>
        </authorList>
    </citation>
    <scope>NUCLEOTIDE SEQUENCE</scope>
    <source>
        <strain evidence="10">MEBiC11861</strain>
    </source>
</reference>
<accession>A0A9J7AYF3</accession>
<dbReference type="GO" id="GO:0016887">
    <property type="term" value="F:ATP hydrolysis activity"/>
    <property type="evidence" value="ECO:0007669"/>
    <property type="project" value="InterPro"/>
</dbReference>
<dbReference type="SUPFAM" id="SSF52540">
    <property type="entry name" value="P-loop containing nucleoside triphosphate hydrolases"/>
    <property type="match status" value="1"/>
</dbReference>
<keyword evidence="6 7" id="KW-0472">Membrane</keyword>
<dbReference type="PROSITE" id="PS50929">
    <property type="entry name" value="ABC_TM1F"/>
    <property type="match status" value="1"/>
</dbReference>
<gene>
    <name evidence="10" type="ORF">NUH88_06295</name>
</gene>
<feature type="transmembrane region" description="Helical" evidence="7">
    <location>
        <begin position="131"/>
        <end position="153"/>
    </location>
</feature>
<evidence type="ECO:0000256" key="5">
    <source>
        <dbReference type="ARBA" id="ARBA00022989"/>
    </source>
</evidence>
<evidence type="ECO:0000313" key="10">
    <source>
        <dbReference type="EMBL" id="UUX51300.1"/>
    </source>
</evidence>
<dbReference type="InterPro" id="IPR003439">
    <property type="entry name" value="ABC_transporter-like_ATP-bd"/>
</dbReference>
<evidence type="ECO:0000256" key="2">
    <source>
        <dbReference type="ARBA" id="ARBA00022692"/>
    </source>
</evidence>
<dbReference type="Gene3D" id="1.20.1560.10">
    <property type="entry name" value="ABC transporter type 1, transmembrane domain"/>
    <property type="match status" value="1"/>
</dbReference>
<comment type="subcellular location">
    <subcellularLocation>
        <location evidence="1">Cell membrane</location>
        <topology evidence="1">Multi-pass membrane protein</topology>
    </subcellularLocation>
</comment>
<dbReference type="InterPro" id="IPR039421">
    <property type="entry name" value="Type_1_exporter"/>
</dbReference>
<organism evidence="10 11">
    <name type="scientific">Nisaea acidiphila</name>
    <dbReference type="NCBI Taxonomy" id="1862145"/>
    <lineage>
        <taxon>Bacteria</taxon>
        <taxon>Pseudomonadati</taxon>
        <taxon>Pseudomonadota</taxon>
        <taxon>Alphaproteobacteria</taxon>
        <taxon>Rhodospirillales</taxon>
        <taxon>Thalassobaculaceae</taxon>
        <taxon>Nisaea</taxon>
    </lineage>
</organism>
<evidence type="ECO:0000313" key="11">
    <source>
        <dbReference type="Proteomes" id="UP001060336"/>
    </source>
</evidence>
<dbReference type="KEGG" id="naci:NUH88_06295"/>
<protein>
    <submittedName>
        <fullName evidence="10">ATP-binding cassette domain-containing protein</fullName>
    </submittedName>
</protein>
<dbReference type="InterPro" id="IPR036640">
    <property type="entry name" value="ABC1_TM_sf"/>
</dbReference>
<dbReference type="InterPro" id="IPR027417">
    <property type="entry name" value="P-loop_NTPase"/>
</dbReference>
<keyword evidence="11" id="KW-1185">Reference proteome</keyword>
<dbReference type="PROSITE" id="PS50893">
    <property type="entry name" value="ABC_TRANSPORTER_2"/>
    <property type="match status" value="1"/>
</dbReference>
<dbReference type="InterPro" id="IPR003593">
    <property type="entry name" value="AAA+_ATPase"/>
</dbReference>
<evidence type="ECO:0000256" key="1">
    <source>
        <dbReference type="ARBA" id="ARBA00004651"/>
    </source>
</evidence>
<feature type="domain" description="ABC transmembrane type-1" evidence="9">
    <location>
        <begin position="27"/>
        <end position="303"/>
    </location>
</feature>
<evidence type="ECO:0000259" key="9">
    <source>
        <dbReference type="PROSITE" id="PS50929"/>
    </source>
</evidence>
<dbReference type="SUPFAM" id="SSF90123">
    <property type="entry name" value="ABC transporter transmembrane region"/>
    <property type="match status" value="1"/>
</dbReference>